<keyword evidence="2" id="KW-1185">Reference proteome</keyword>
<comment type="caution">
    <text evidence="1">The sequence shown here is derived from an EMBL/GenBank/DDBJ whole genome shotgun (WGS) entry which is preliminary data.</text>
</comment>
<dbReference type="Proteomes" id="UP001139347">
    <property type="component" value="Unassembled WGS sequence"/>
</dbReference>
<proteinExistence type="predicted"/>
<evidence type="ECO:0000313" key="1">
    <source>
        <dbReference type="EMBL" id="MCJ8010982.1"/>
    </source>
</evidence>
<dbReference type="EMBL" id="JALIRP010000001">
    <property type="protein sequence ID" value="MCJ8010982.1"/>
    <property type="molecule type" value="Genomic_DNA"/>
</dbReference>
<protein>
    <submittedName>
        <fullName evidence="1">Uncharacterized protein</fullName>
    </submittedName>
</protein>
<evidence type="ECO:0000313" key="2">
    <source>
        <dbReference type="Proteomes" id="UP001139347"/>
    </source>
</evidence>
<name>A0A9X2B3W3_9BACL</name>
<sequence>MNRAPNLILDMNLAVKTVYGESSWRCERQEPEQAREPEHRVYTIARFRLEFFHCAATLIRRSVILKLVKDFANRYVWKRMEARIRMLE</sequence>
<accession>A0A9X2B3W3</accession>
<reference evidence="1" key="1">
    <citation type="submission" date="2022-04" db="EMBL/GenBank/DDBJ databases">
        <title>Paenibacillus mangrovi sp. nov., a novel endophytic bacterium isolated from bark of Kandelia candel.</title>
        <authorList>
            <person name="Tuo L."/>
        </authorList>
    </citation>
    <scope>NUCLEOTIDE SEQUENCE</scope>
    <source>
        <strain evidence="1">KQZ6P-2</strain>
    </source>
</reference>
<gene>
    <name evidence="1" type="ORF">MUG84_04400</name>
</gene>
<dbReference type="AlphaFoldDB" id="A0A9X2B3W3"/>
<organism evidence="1 2">
    <name type="scientific">Paenibacillus mangrovi</name>
    <dbReference type="NCBI Taxonomy" id="2931978"/>
    <lineage>
        <taxon>Bacteria</taxon>
        <taxon>Bacillati</taxon>
        <taxon>Bacillota</taxon>
        <taxon>Bacilli</taxon>
        <taxon>Bacillales</taxon>
        <taxon>Paenibacillaceae</taxon>
        <taxon>Paenibacillus</taxon>
    </lineage>
</organism>